<evidence type="ECO:0008006" key="3">
    <source>
        <dbReference type="Google" id="ProtNLM"/>
    </source>
</evidence>
<keyword evidence="2" id="KW-1185">Reference proteome</keyword>
<proteinExistence type="predicted"/>
<name>A0A4R7D7I0_9SPHI</name>
<accession>A0A4R7D7I0</accession>
<gene>
    <name evidence="1" type="ORF">B0I21_103458</name>
</gene>
<reference evidence="1 2" key="1">
    <citation type="submission" date="2019-03" db="EMBL/GenBank/DDBJ databases">
        <title>Genomic Encyclopedia of Type Strains, Phase III (KMG-III): the genomes of soil and plant-associated and newly described type strains.</title>
        <authorList>
            <person name="Whitman W."/>
        </authorList>
    </citation>
    <scope>NUCLEOTIDE SEQUENCE [LARGE SCALE GENOMIC DNA]</scope>
    <source>
        <strain evidence="1 2">CGMCC 1.12801</strain>
    </source>
</reference>
<evidence type="ECO:0000313" key="1">
    <source>
        <dbReference type="EMBL" id="TDS14956.1"/>
    </source>
</evidence>
<evidence type="ECO:0000313" key="2">
    <source>
        <dbReference type="Proteomes" id="UP000294752"/>
    </source>
</evidence>
<sequence>MATFNLTADYRILVACILLLLFQLPARAQTISSKDYYFKIGVAAHSALGNVNIKKSGERFYGNVFLDGTDAGRVQTNHESVYWRPLSLSFGKNVFDRYSLGVGMEIDVYAIGDRNRSSAPIFADATYSFGLSNTGTFFLNLKPGYSISVEDVIHSGLKIETAIGYEFKTGRRRNMSYGFSLGYNYQELKKVVQTEMQHIEGTINSYTQVSERLVDISLSFVPLTFFIRL</sequence>
<dbReference type="Proteomes" id="UP000294752">
    <property type="component" value="Unassembled WGS sequence"/>
</dbReference>
<protein>
    <recommendedName>
        <fullName evidence="3">Outer membrane protein with beta-barrel domain</fullName>
    </recommendedName>
</protein>
<dbReference type="AlphaFoldDB" id="A0A4R7D7I0"/>
<dbReference type="OrthoDB" id="1117860at2"/>
<dbReference type="RefSeq" id="WP_133639968.1">
    <property type="nucleotide sequence ID" value="NZ_SNZV01000003.1"/>
</dbReference>
<organism evidence="1 2">
    <name type="scientific">Sphingobacterium paludis</name>
    <dbReference type="NCBI Taxonomy" id="1476465"/>
    <lineage>
        <taxon>Bacteria</taxon>
        <taxon>Pseudomonadati</taxon>
        <taxon>Bacteroidota</taxon>
        <taxon>Sphingobacteriia</taxon>
        <taxon>Sphingobacteriales</taxon>
        <taxon>Sphingobacteriaceae</taxon>
        <taxon>Sphingobacterium</taxon>
    </lineage>
</organism>
<dbReference type="EMBL" id="SNZV01000003">
    <property type="protein sequence ID" value="TDS14956.1"/>
    <property type="molecule type" value="Genomic_DNA"/>
</dbReference>
<comment type="caution">
    <text evidence="1">The sequence shown here is derived from an EMBL/GenBank/DDBJ whole genome shotgun (WGS) entry which is preliminary data.</text>
</comment>